<dbReference type="Gene3D" id="3.60.10.10">
    <property type="entry name" value="Endonuclease/exonuclease/phosphatase"/>
    <property type="match status" value="1"/>
</dbReference>
<dbReference type="PANTHER" id="PTHR12121">
    <property type="entry name" value="CARBON CATABOLITE REPRESSOR PROTEIN 4"/>
    <property type="match status" value="1"/>
</dbReference>
<keyword evidence="1" id="KW-0812">Transmembrane</keyword>
<dbReference type="PANTHER" id="PTHR12121:SF100">
    <property type="entry name" value="POLY(A)-SPECIFIC RIBONUCLEASE"/>
    <property type="match status" value="1"/>
</dbReference>
<dbReference type="GO" id="GO:0000175">
    <property type="term" value="F:3'-5'-RNA exonuclease activity"/>
    <property type="evidence" value="ECO:0007669"/>
    <property type="project" value="TreeGrafter"/>
</dbReference>
<keyword evidence="1" id="KW-1133">Transmembrane helix</keyword>
<evidence type="ECO:0000313" key="3">
    <source>
        <dbReference type="EMBL" id="CAH0392847.1"/>
    </source>
</evidence>
<dbReference type="InterPro" id="IPR036691">
    <property type="entry name" value="Endo/exonu/phosph_ase_sf"/>
</dbReference>
<keyword evidence="4" id="KW-1185">Reference proteome</keyword>
<dbReference type="EMBL" id="OU963868">
    <property type="protein sequence ID" value="CAH0392847.1"/>
    <property type="molecule type" value="Genomic_DNA"/>
</dbReference>
<protein>
    <recommendedName>
        <fullName evidence="2">Endonuclease/exonuclease/phosphatase domain-containing protein</fullName>
    </recommendedName>
</protein>
<proteinExistence type="predicted"/>
<keyword evidence="1" id="KW-0472">Membrane</keyword>
<feature type="domain" description="Endonuclease/exonuclease/phosphatase" evidence="2">
    <location>
        <begin position="235"/>
        <end position="356"/>
    </location>
</feature>
<sequence length="381" mass="42046">MSENPAGFNSYWPMEGDQTADQFSESGFYVSNPNVSYQQQHTTPVSFLVPNDNLAGGNMYGGYSDGPSMNTDFDNEPPLLEELGIEPSKILDRSLAVLNPFQSVPFDDVDLVGPVCYCLTLGGLLIVMGSKINFGYVYGLAVTSCLMMYFLLNLMTNTTAMTLTFVASVLGLPPDPAQVAQPVLVCTAHIHWDPEFCDVKLIQIMMLSAELKHILEETSLSFNKSGHKPDSNAVQLLLCGDFNSLPDSGVIEFLSTGRVSADHQDFKDLPYKSVLSKISDCDQSNEFTHSYKLASAYSEDIMPYTNYTFHFKGIIDYIFYSKQNMTPLGLLGPLAADWLRDNKVIGCPHPHIPSDHFPLLVELEMTPSLPSTSNGIISSRR</sequence>
<evidence type="ECO:0000259" key="2">
    <source>
        <dbReference type="Pfam" id="PF03372"/>
    </source>
</evidence>
<accession>A0A9P0AJH1</accession>
<organism evidence="3 4">
    <name type="scientific">Bemisia tabaci</name>
    <name type="common">Sweetpotato whitefly</name>
    <name type="synonym">Aleurodes tabaci</name>
    <dbReference type="NCBI Taxonomy" id="7038"/>
    <lineage>
        <taxon>Eukaryota</taxon>
        <taxon>Metazoa</taxon>
        <taxon>Ecdysozoa</taxon>
        <taxon>Arthropoda</taxon>
        <taxon>Hexapoda</taxon>
        <taxon>Insecta</taxon>
        <taxon>Pterygota</taxon>
        <taxon>Neoptera</taxon>
        <taxon>Paraneoptera</taxon>
        <taxon>Hemiptera</taxon>
        <taxon>Sternorrhyncha</taxon>
        <taxon>Aleyrodoidea</taxon>
        <taxon>Aleyrodidae</taxon>
        <taxon>Aleyrodinae</taxon>
        <taxon>Bemisia</taxon>
    </lineage>
</organism>
<evidence type="ECO:0000256" key="1">
    <source>
        <dbReference type="SAM" id="Phobius"/>
    </source>
</evidence>
<dbReference type="InterPro" id="IPR050410">
    <property type="entry name" value="CCR4/nocturin_mRNA_transcr"/>
</dbReference>
<dbReference type="Pfam" id="PF03372">
    <property type="entry name" value="Exo_endo_phos"/>
    <property type="match status" value="1"/>
</dbReference>
<dbReference type="InterPro" id="IPR005135">
    <property type="entry name" value="Endo/exonuclease/phosphatase"/>
</dbReference>
<name>A0A9P0AJH1_BEMTA</name>
<gene>
    <name evidence="3" type="ORF">BEMITA_LOCUS11317</name>
</gene>
<feature type="transmembrane region" description="Helical" evidence="1">
    <location>
        <begin position="136"/>
        <end position="155"/>
    </location>
</feature>
<evidence type="ECO:0000313" key="4">
    <source>
        <dbReference type="Proteomes" id="UP001152759"/>
    </source>
</evidence>
<dbReference type="Proteomes" id="UP001152759">
    <property type="component" value="Chromosome 7"/>
</dbReference>
<dbReference type="SUPFAM" id="SSF56219">
    <property type="entry name" value="DNase I-like"/>
    <property type="match status" value="1"/>
</dbReference>
<reference evidence="3" key="1">
    <citation type="submission" date="2021-12" db="EMBL/GenBank/DDBJ databases">
        <authorList>
            <person name="King R."/>
        </authorList>
    </citation>
    <scope>NUCLEOTIDE SEQUENCE</scope>
</reference>
<dbReference type="AlphaFoldDB" id="A0A9P0AJH1"/>